<feature type="non-terminal residue" evidence="1">
    <location>
        <position position="1"/>
    </location>
</feature>
<proteinExistence type="predicted"/>
<evidence type="ECO:0000313" key="1">
    <source>
        <dbReference type="EMBL" id="GAI81969.1"/>
    </source>
</evidence>
<accession>X1TPM9</accession>
<organism evidence="1">
    <name type="scientific">marine sediment metagenome</name>
    <dbReference type="NCBI Taxonomy" id="412755"/>
    <lineage>
        <taxon>unclassified sequences</taxon>
        <taxon>metagenomes</taxon>
        <taxon>ecological metagenomes</taxon>
    </lineage>
</organism>
<gene>
    <name evidence="1" type="ORF">S12H4_23164</name>
</gene>
<comment type="caution">
    <text evidence="1">The sequence shown here is derived from an EMBL/GenBank/DDBJ whole genome shotgun (WGS) entry which is preliminary data.</text>
</comment>
<reference evidence="1" key="1">
    <citation type="journal article" date="2014" name="Front. Microbiol.">
        <title>High frequency of phylogenetically diverse reductive dehalogenase-homologous genes in deep subseafloor sedimentary metagenomes.</title>
        <authorList>
            <person name="Kawai M."/>
            <person name="Futagami T."/>
            <person name="Toyoda A."/>
            <person name="Takaki Y."/>
            <person name="Nishi S."/>
            <person name="Hori S."/>
            <person name="Arai W."/>
            <person name="Tsubouchi T."/>
            <person name="Morono Y."/>
            <person name="Uchiyama I."/>
            <person name="Ito T."/>
            <person name="Fujiyama A."/>
            <person name="Inagaki F."/>
            <person name="Takami H."/>
        </authorList>
    </citation>
    <scope>NUCLEOTIDE SEQUENCE</scope>
    <source>
        <strain evidence="1">Expedition CK06-06</strain>
    </source>
</reference>
<dbReference type="AlphaFoldDB" id="X1TPM9"/>
<dbReference type="EMBL" id="BARW01012237">
    <property type="protein sequence ID" value="GAI81969.1"/>
    <property type="molecule type" value="Genomic_DNA"/>
</dbReference>
<name>X1TPM9_9ZZZZ</name>
<protein>
    <submittedName>
        <fullName evidence="1">Uncharacterized protein</fullName>
    </submittedName>
</protein>
<sequence>VWALREFNFLQISYHRTLRIAETTLKTVTDIVMDKYLEELVAKKKLIRN</sequence>